<organism evidence="2 3">
    <name type="scientific">Lactobacillus phage LL-Ku</name>
    <dbReference type="NCBI Taxonomy" id="2892343"/>
    <lineage>
        <taxon>Viruses</taxon>
        <taxon>Duplodnaviria</taxon>
        <taxon>Heunggongvirae</taxon>
        <taxon>Uroviricota</taxon>
        <taxon>Caudoviricetes</taxon>
        <taxon>Cequinquevirus</taxon>
        <taxon>Cequinquevirus LLKu</taxon>
    </lineage>
</organism>
<dbReference type="GO" id="GO:0004519">
    <property type="term" value="F:endonuclease activity"/>
    <property type="evidence" value="ECO:0007669"/>
    <property type="project" value="UniProtKB-KW"/>
</dbReference>
<dbReference type="EMBL" id="AY739900">
    <property type="protein sequence ID" value="AAV30164.1"/>
    <property type="molecule type" value="Genomic_DNA"/>
</dbReference>
<keyword evidence="3" id="KW-1185">Reference proteome</keyword>
<name>F7V9A3_9CAUD</name>
<evidence type="ECO:0000313" key="2">
    <source>
        <dbReference type="EMBL" id="AAV30164.1"/>
    </source>
</evidence>
<dbReference type="Proteomes" id="UP000000290">
    <property type="component" value="Genome"/>
</dbReference>
<protein>
    <submittedName>
        <fullName evidence="2">Putative truncated GIY-YIG endonuclease</fullName>
    </submittedName>
</protein>
<dbReference type="PROSITE" id="PS50164">
    <property type="entry name" value="GIY_YIG"/>
    <property type="match status" value="1"/>
</dbReference>
<keyword evidence="2" id="KW-0540">Nuclease</keyword>
<dbReference type="InterPro" id="IPR000305">
    <property type="entry name" value="GIY-YIG_endonuc"/>
</dbReference>
<reference evidence="2 3" key="1">
    <citation type="journal article" date="2011" name="Arch. Virol.">
        <title>The genomes and comparative genomics of Lactobacillus delbrueckii phages.</title>
        <authorList>
            <person name="Riipinen K.A."/>
            <person name="Forsman P."/>
            <person name="Alatossava T."/>
        </authorList>
    </citation>
    <scope>NUCLEOTIDE SEQUENCE [LARGE SCALE GENOMIC DNA]</scope>
</reference>
<proteinExistence type="predicted"/>
<keyword evidence="2" id="KW-0255">Endonuclease</keyword>
<evidence type="ECO:0000259" key="1">
    <source>
        <dbReference type="PROSITE" id="PS50164"/>
    </source>
</evidence>
<sequence length="47" mass="5648">MNSENYKVYKHTTPNNKVYIGITKLDVNKRWKNGNGYKHNQYFTRAI</sequence>
<accession>F7V9A3</accession>
<keyword evidence="2" id="KW-0378">Hydrolase</keyword>
<dbReference type="KEGG" id="vg:17823688"/>
<dbReference type="GeneID" id="17823688"/>
<feature type="domain" description="GIY-YIG" evidence="1">
    <location>
        <begin position="4"/>
        <end position="47"/>
    </location>
</feature>
<dbReference type="RefSeq" id="YP_008859582.1">
    <property type="nucleotide sequence ID" value="NC_022989.1"/>
</dbReference>
<evidence type="ECO:0000313" key="3">
    <source>
        <dbReference type="Proteomes" id="UP000000290"/>
    </source>
</evidence>